<dbReference type="InterPro" id="IPR036388">
    <property type="entry name" value="WH-like_DNA-bd_sf"/>
</dbReference>
<evidence type="ECO:0000256" key="4">
    <source>
        <dbReference type="ARBA" id="ARBA00023015"/>
    </source>
</evidence>
<dbReference type="CDD" id="cd06170">
    <property type="entry name" value="LuxR_C_like"/>
    <property type="match status" value="1"/>
</dbReference>
<dbReference type="SUPFAM" id="SSF46894">
    <property type="entry name" value="C-terminal effector domain of the bipartite response regulators"/>
    <property type="match status" value="1"/>
</dbReference>
<evidence type="ECO:0000313" key="11">
    <source>
        <dbReference type="EMBL" id="QZT32898.1"/>
    </source>
</evidence>
<dbReference type="InterPro" id="IPR039420">
    <property type="entry name" value="WalR-like"/>
</dbReference>
<dbReference type="SMART" id="SM00448">
    <property type="entry name" value="REC"/>
    <property type="match status" value="1"/>
</dbReference>
<keyword evidence="13" id="KW-1185">Reference proteome</keyword>
<organism evidence="10 12">
    <name type="scientific">Caldalkalibacillus thermarum (strain TA2.A1)</name>
    <dbReference type="NCBI Taxonomy" id="986075"/>
    <lineage>
        <taxon>Bacteria</taxon>
        <taxon>Bacillati</taxon>
        <taxon>Bacillota</taxon>
        <taxon>Bacilli</taxon>
        <taxon>Bacillales</taxon>
        <taxon>Bacillaceae</taxon>
        <taxon>Caldalkalibacillus</taxon>
    </lineage>
</organism>
<dbReference type="PROSITE" id="PS50110">
    <property type="entry name" value="RESPONSE_REGULATORY"/>
    <property type="match status" value="1"/>
</dbReference>
<dbReference type="InterPro" id="IPR058245">
    <property type="entry name" value="NreC/VraR/RcsB-like_REC"/>
</dbReference>
<dbReference type="GO" id="GO:0003677">
    <property type="term" value="F:DNA binding"/>
    <property type="evidence" value="ECO:0007669"/>
    <property type="project" value="UniProtKB-KW"/>
</dbReference>
<feature type="modified residue" description="4-aspartylphosphate" evidence="7">
    <location>
        <position position="54"/>
    </location>
</feature>
<dbReference type="GO" id="GO:0006355">
    <property type="term" value="P:regulation of DNA-templated transcription"/>
    <property type="evidence" value="ECO:0007669"/>
    <property type="project" value="InterPro"/>
</dbReference>
<feature type="domain" description="Response regulatory" evidence="9">
    <location>
        <begin position="3"/>
        <end position="120"/>
    </location>
</feature>
<dbReference type="Proteomes" id="UP000010716">
    <property type="component" value="Unassembled WGS sequence"/>
</dbReference>
<gene>
    <name evidence="10" type="ORF">CathTA2_2152</name>
    <name evidence="11" type="ORF">HUR95_11160</name>
</gene>
<name>F5L8J7_CALTT</name>
<keyword evidence="3" id="KW-0902">Two-component regulatory system</keyword>
<proteinExistence type="predicted"/>
<evidence type="ECO:0000256" key="1">
    <source>
        <dbReference type="ARBA" id="ARBA00004496"/>
    </source>
</evidence>
<dbReference type="Gene3D" id="1.10.10.10">
    <property type="entry name" value="Winged helix-like DNA-binding domain superfamily/Winged helix DNA-binding domain"/>
    <property type="match status" value="1"/>
</dbReference>
<dbReference type="PANTHER" id="PTHR43214:SF41">
    <property type="entry name" value="NITRATE_NITRITE RESPONSE REGULATOR PROTEIN NARP"/>
    <property type="match status" value="1"/>
</dbReference>
<reference evidence="11 13" key="2">
    <citation type="journal article" date="2020" name="Extremophiles">
        <title>Genomic analysis of Caldalkalibacillus thermarum TA2.A1 reveals aerobic alkaliphilic metabolism and evolutionary hallmarks linking alkaliphilic bacteria and plant life.</title>
        <authorList>
            <person name="de Jong S.I."/>
            <person name="van den Broek M.A."/>
            <person name="Merkel A.Y."/>
            <person name="de la Torre Cortes P."/>
            <person name="Kalamorz F."/>
            <person name="Cook G.M."/>
            <person name="van Loosdrecht M.C.M."/>
            <person name="McMillan D.G.G."/>
        </authorList>
    </citation>
    <scope>NUCLEOTIDE SEQUENCE [LARGE SCALE GENOMIC DNA]</scope>
    <source>
        <strain evidence="11 13">TA2.A1</strain>
    </source>
</reference>
<dbReference type="Pfam" id="PF00072">
    <property type="entry name" value="Response_reg"/>
    <property type="match status" value="1"/>
</dbReference>
<dbReference type="KEGG" id="cthu:HUR95_11160"/>
<dbReference type="PRINTS" id="PR00038">
    <property type="entry name" value="HTHLUXR"/>
</dbReference>
<dbReference type="PANTHER" id="PTHR43214">
    <property type="entry name" value="TWO-COMPONENT RESPONSE REGULATOR"/>
    <property type="match status" value="1"/>
</dbReference>
<dbReference type="GO" id="GO:0000160">
    <property type="term" value="P:phosphorelay signal transduction system"/>
    <property type="evidence" value="ECO:0007669"/>
    <property type="project" value="UniProtKB-KW"/>
</dbReference>
<evidence type="ECO:0000259" key="9">
    <source>
        <dbReference type="PROSITE" id="PS50110"/>
    </source>
</evidence>
<keyword evidence="2 7" id="KW-0597">Phosphoprotein</keyword>
<evidence type="ECO:0000313" key="10">
    <source>
        <dbReference type="EMBL" id="EGL82336.1"/>
    </source>
</evidence>
<dbReference type="EMBL" id="AFCE01000151">
    <property type="protein sequence ID" value="EGL82336.1"/>
    <property type="molecule type" value="Genomic_DNA"/>
</dbReference>
<reference evidence="10 12" key="1">
    <citation type="journal article" date="2011" name="J. Bacteriol.">
        <title>Draft genome sequence of the thermoalkaliphilic Caldalkalibacillus thermarum strain TA2.A1.</title>
        <authorList>
            <person name="Kalamorz F."/>
            <person name="Keis S."/>
            <person name="McMillan D.G."/>
            <person name="Olsson K."/>
            <person name="Stanton J.A."/>
            <person name="Stockwell P."/>
            <person name="Black M.A."/>
            <person name="Klingeman D.M."/>
            <person name="Land M.L."/>
            <person name="Han C.S."/>
            <person name="Martin S.L."/>
            <person name="Becher S.A."/>
            <person name="Peddie C.J."/>
            <person name="Morgan H.W."/>
            <person name="Matthies D."/>
            <person name="Preiss L."/>
            <person name="Meier T."/>
            <person name="Brown S.D."/>
            <person name="Cook G.M."/>
        </authorList>
    </citation>
    <scope>NUCLEOTIDE SEQUENCE [LARGE SCALE GENOMIC DNA]</scope>
    <source>
        <strain evidence="10 12">TA2.A1</strain>
    </source>
</reference>
<accession>F5L8J7</accession>
<dbReference type="CDD" id="cd17535">
    <property type="entry name" value="REC_NarL-like"/>
    <property type="match status" value="1"/>
</dbReference>
<evidence type="ECO:0000256" key="2">
    <source>
        <dbReference type="ARBA" id="ARBA00022553"/>
    </source>
</evidence>
<reference evidence="11" key="3">
    <citation type="submission" date="2021-08" db="EMBL/GenBank/DDBJ databases">
        <authorList>
            <person name="de Jong S."/>
            <person name="van den Broek M."/>
            <person name="Merkel A."/>
            <person name="de la Torre Cortes P."/>
            <person name="Kalamorz F."/>
            <person name="Cook G."/>
            <person name="van Loosdrecht M."/>
            <person name="McMillan D."/>
        </authorList>
    </citation>
    <scope>NUCLEOTIDE SEQUENCE</scope>
    <source>
        <strain evidence="11">TA2.A1</strain>
    </source>
</reference>
<keyword evidence="5" id="KW-0238">DNA-binding</keyword>
<dbReference type="GO" id="GO:0005737">
    <property type="term" value="C:cytoplasm"/>
    <property type="evidence" value="ECO:0007669"/>
    <property type="project" value="UniProtKB-SubCell"/>
</dbReference>
<dbReference type="Proteomes" id="UP000825179">
    <property type="component" value="Chromosome"/>
</dbReference>
<dbReference type="Gene3D" id="3.40.50.2300">
    <property type="match status" value="1"/>
</dbReference>
<dbReference type="EMBL" id="CP082237">
    <property type="protein sequence ID" value="QZT32898.1"/>
    <property type="molecule type" value="Genomic_DNA"/>
</dbReference>
<dbReference type="InterPro" id="IPR001789">
    <property type="entry name" value="Sig_transdc_resp-reg_receiver"/>
</dbReference>
<evidence type="ECO:0000313" key="13">
    <source>
        <dbReference type="Proteomes" id="UP000825179"/>
    </source>
</evidence>
<evidence type="ECO:0000256" key="6">
    <source>
        <dbReference type="ARBA" id="ARBA00023163"/>
    </source>
</evidence>
<dbReference type="PROSITE" id="PS50043">
    <property type="entry name" value="HTH_LUXR_2"/>
    <property type="match status" value="1"/>
</dbReference>
<sequence>MKSVLIVDDHEVVRDGLSLLLRQHFDIKQIDYASEGREALQFIMQNDYDFVLLDLSMPVGLDGLSTAKQIKQIDPQMKIVIFSMYDEEVYVRQAWECGVEAFIIKEWKGDKIITSVRNVLAEQRVFPENFQPVTEEDKQISVLPLSEREQEVFMLTLLGYSQAQIADKLHISIKTVENHRRNISRKIGSSHKREWLKRAKASGLLDLYVQ</sequence>
<keyword evidence="4" id="KW-0805">Transcription regulation</keyword>
<dbReference type="RefSeq" id="WP_007505438.1">
    <property type="nucleotide sequence ID" value="NZ_AFCE01000151.1"/>
</dbReference>
<evidence type="ECO:0000313" key="12">
    <source>
        <dbReference type="Proteomes" id="UP000010716"/>
    </source>
</evidence>
<dbReference type="AlphaFoldDB" id="F5L8J7"/>
<dbReference type="OrthoDB" id="9780153at2"/>
<dbReference type="SUPFAM" id="SSF52172">
    <property type="entry name" value="CheY-like"/>
    <property type="match status" value="1"/>
</dbReference>
<dbReference type="InterPro" id="IPR000792">
    <property type="entry name" value="Tscrpt_reg_LuxR_C"/>
</dbReference>
<dbReference type="Pfam" id="PF00196">
    <property type="entry name" value="GerE"/>
    <property type="match status" value="1"/>
</dbReference>
<keyword evidence="6" id="KW-0804">Transcription</keyword>
<evidence type="ECO:0000256" key="5">
    <source>
        <dbReference type="ARBA" id="ARBA00023125"/>
    </source>
</evidence>
<dbReference type="InterPro" id="IPR011006">
    <property type="entry name" value="CheY-like_superfamily"/>
</dbReference>
<feature type="domain" description="HTH luxR-type" evidence="8">
    <location>
        <begin position="138"/>
        <end position="203"/>
    </location>
</feature>
<comment type="subcellular location">
    <subcellularLocation>
        <location evidence="1">Cytoplasm</location>
    </subcellularLocation>
</comment>
<evidence type="ECO:0000259" key="8">
    <source>
        <dbReference type="PROSITE" id="PS50043"/>
    </source>
</evidence>
<dbReference type="SMART" id="SM00421">
    <property type="entry name" value="HTH_LUXR"/>
    <property type="match status" value="1"/>
</dbReference>
<evidence type="ECO:0000256" key="3">
    <source>
        <dbReference type="ARBA" id="ARBA00023012"/>
    </source>
</evidence>
<dbReference type="InterPro" id="IPR016032">
    <property type="entry name" value="Sig_transdc_resp-reg_C-effctor"/>
</dbReference>
<evidence type="ECO:0000256" key="7">
    <source>
        <dbReference type="PROSITE-ProRule" id="PRU00169"/>
    </source>
</evidence>
<dbReference type="eggNOG" id="COG2197">
    <property type="taxonomic scope" value="Bacteria"/>
</dbReference>
<protein>
    <submittedName>
        <fullName evidence="11">Response regulator transcription factor</fullName>
    </submittedName>
    <submittedName>
        <fullName evidence="10">Two component transcriptional regulator, LuxR family</fullName>
    </submittedName>
</protein>